<evidence type="ECO:0000313" key="3">
    <source>
        <dbReference type="Proteomes" id="UP000002875"/>
    </source>
</evidence>
<dbReference type="RefSeq" id="WP_015031106.1">
    <property type="nucleotide sequence ID" value="NC_018748.1"/>
</dbReference>
<accession>A0ABM5N7E6</accession>
<sequence length="276" mass="31674">MEQLYTKYLSATTLNHYYEGMRLVLGKLKFDLFSNNYFGNYQKIKKLKNRYAGKKCVILCNGPSLNNVDFDMLSQSNVFTIGLNKINLLFDKTQFRPNFIACVNPFVLEQNKDFFMATSIPLFLDFAAFKQCKLRVKDFNKNSQLHILHSSTLHGRFAGDISSSVCQGSTVTYVALQLAFHLGFEEVTLVGCDHSFASKGSPNKTIKLDTQDNNHFDPNYFTTKDLWQLPDLLSSEYHYQLARETYLNAGKKIYNSTEGGLLEIYERKSLKDFLTD</sequence>
<feature type="domain" description="6-hydroxymethylpterin diphosphokinase MptE-like" evidence="1">
    <location>
        <begin position="36"/>
        <end position="197"/>
    </location>
</feature>
<evidence type="ECO:0000259" key="1">
    <source>
        <dbReference type="Pfam" id="PF01973"/>
    </source>
</evidence>
<proteinExistence type="predicted"/>
<organism evidence="2 3">
    <name type="scientific">Emticicia oligotrophica (strain DSM 17448 / CIP 109782 / MTCC 6937 / GPTSA100-15)</name>
    <dbReference type="NCBI Taxonomy" id="929562"/>
    <lineage>
        <taxon>Bacteria</taxon>
        <taxon>Pseudomonadati</taxon>
        <taxon>Bacteroidota</taxon>
        <taxon>Cytophagia</taxon>
        <taxon>Cytophagales</taxon>
        <taxon>Leadbetterellaceae</taxon>
        <taxon>Emticicia</taxon>
    </lineage>
</organism>
<reference evidence="2 3" key="1">
    <citation type="submission" date="2011-07" db="EMBL/GenBank/DDBJ databases">
        <title>The complete genome of chromosome of Emticicia oligotrophica DSM 17448.</title>
        <authorList>
            <consortium name="US DOE Joint Genome Institute (JGI-PGF)"/>
            <person name="Lucas S."/>
            <person name="Han J."/>
            <person name="Lapidus A."/>
            <person name="Bruce D."/>
            <person name="Goodwin L."/>
            <person name="Pitluck S."/>
            <person name="Peters L."/>
            <person name="Kyrpides N."/>
            <person name="Mavromatis K."/>
            <person name="Ivanova N."/>
            <person name="Ovchinnikova G."/>
            <person name="Teshima H."/>
            <person name="Detter J.C."/>
            <person name="Tapia R."/>
            <person name="Han C."/>
            <person name="Land M."/>
            <person name="Hauser L."/>
            <person name="Markowitz V."/>
            <person name="Cheng J.-F."/>
            <person name="Hugenholtz P."/>
            <person name="Woyke T."/>
            <person name="Wu D."/>
            <person name="Tindall B."/>
            <person name="Pomrenke H."/>
            <person name="Brambilla E."/>
            <person name="Klenk H.-P."/>
            <person name="Eisen J.A."/>
        </authorList>
    </citation>
    <scope>NUCLEOTIDE SEQUENCE [LARGE SCALE GENOMIC DNA]</scope>
    <source>
        <strain evidence="2 3">DSM 17448</strain>
    </source>
</reference>
<dbReference type="Proteomes" id="UP000002875">
    <property type="component" value="Chromosome"/>
</dbReference>
<keyword evidence="3" id="KW-1185">Reference proteome</keyword>
<dbReference type="Pfam" id="PF01973">
    <property type="entry name" value="MptE-like"/>
    <property type="match status" value="1"/>
</dbReference>
<evidence type="ECO:0000313" key="2">
    <source>
        <dbReference type="EMBL" id="AFK05418.1"/>
    </source>
</evidence>
<dbReference type="EMBL" id="CP002961">
    <property type="protein sequence ID" value="AFK05418.1"/>
    <property type="molecule type" value="Genomic_DNA"/>
</dbReference>
<dbReference type="Gene3D" id="3.90.1480.10">
    <property type="entry name" value="Alpha-2,3-sialyltransferase"/>
    <property type="match status" value="1"/>
</dbReference>
<gene>
    <name evidence="2" type="ordered locus">Emtol_4295</name>
</gene>
<name>A0ABM5N7E6_EMTOG</name>
<dbReference type="InterPro" id="IPR002826">
    <property type="entry name" value="MptE-like"/>
</dbReference>
<protein>
    <recommendedName>
        <fullName evidence="1">6-hydroxymethylpterin diphosphokinase MptE-like domain-containing protein</fullName>
    </recommendedName>
</protein>